<name>A0A067L881_JATCU</name>
<proteinExistence type="predicted"/>
<accession>A0A067L881</accession>
<gene>
    <name evidence="1" type="ORF">JCGZ_19764</name>
</gene>
<keyword evidence="2" id="KW-1185">Reference proteome</keyword>
<evidence type="ECO:0000313" key="1">
    <source>
        <dbReference type="EMBL" id="KDP44622.1"/>
    </source>
</evidence>
<protein>
    <submittedName>
        <fullName evidence="1">Uncharacterized protein</fullName>
    </submittedName>
</protein>
<dbReference type="EMBL" id="KK914248">
    <property type="protein sequence ID" value="KDP44622.1"/>
    <property type="molecule type" value="Genomic_DNA"/>
</dbReference>
<sequence length="79" mass="8490">MTVLVEGTETTMDSSVERTVAVDPAKQAIISSKRHLIQLLRVMSSILVFVMQKFSTAWDFSSTVHGGGNGGPASLRRGP</sequence>
<reference evidence="1 2" key="1">
    <citation type="journal article" date="2014" name="PLoS ONE">
        <title>Global Analysis of Gene Expression Profiles in Physic Nut (Jatropha curcas L.) Seedlings Exposed to Salt Stress.</title>
        <authorList>
            <person name="Zhang L."/>
            <person name="Zhang C."/>
            <person name="Wu P."/>
            <person name="Chen Y."/>
            <person name="Li M."/>
            <person name="Jiang H."/>
            <person name="Wu G."/>
        </authorList>
    </citation>
    <scope>NUCLEOTIDE SEQUENCE [LARGE SCALE GENOMIC DNA]</scope>
    <source>
        <strain evidence="2">cv. GZQX0401</strain>
        <tissue evidence="1">Young leaves</tissue>
    </source>
</reference>
<evidence type="ECO:0000313" key="2">
    <source>
        <dbReference type="Proteomes" id="UP000027138"/>
    </source>
</evidence>
<dbReference type="Proteomes" id="UP000027138">
    <property type="component" value="Unassembled WGS sequence"/>
</dbReference>
<organism evidence="1 2">
    <name type="scientific">Jatropha curcas</name>
    <name type="common">Barbados nut</name>
    <dbReference type="NCBI Taxonomy" id="180498"/>
    <lineage>
        <taxon>Eukaryota</taxon>
        <taxon>Viridiplantae</taxon>
        <taxon>Streptophyta</taxon>
        <taxon>Embryophyta</taxon>
        <taxon>Tracheophyta</taxon>
        <taxon>Spermatophyta</taxon>
        <taxon>Magnoliopsida</taxon>
        <taxon>eudicotyledons</taxon>
        <taxon>Gunneridae</taxon>
        <taxon>Pentapetalae</taxon>
        <taxon>rosids</taxon>
        <taxon>fabids</taxon>
        <taxon>Malpighiales</taxon>
        <taxon>Euphorbiaceae</taxon>
        <taxon>Crotonoideae</taxon>
        <taxon>Jatropheae</taxon>
        <taxon>Jatropha</taxon>
    </lineage>
</organism>
<dbReference type="AlphaFoldDB" id="A0A067L881"/>